<dbReference type="EMBL" id="JAHVHP010000001">
    <property type="protein sequence ID" value="MBY5950524.1"/>
    <property type="molecule type" value="Genomic_DNA"/>
</dbReference>
<proteinExistence type="predicted"/>
<dbReference type="RefSeq" id="WP_222583431.1">
    <property type="nucleotide sequence ID" value="NZ_JAHVHP010000001.1"/>
</dbReference>
<accession>A0ABS7N2G5</accession>
<name>A0ABS7N2G5_9BACT</name>
<comment type="caution">
    <text evidence="1">The sequence shown here is derived from an EMBL/GenBank/DDBJ whole genome shotgun (WGS) entry which is preliminary data.</text>
</comment>
<sequence length="288" mass="33343">MSIIIKPNPTMLGWEVQTQKLYNQHGQSLKDYKMLVRSDSGALLNVCKKSYRPTLNAKFKETVEKMSKITGFEFNGYVEAYGGKRLFAYLKSENQKVAGFDFENYMVIGNSHDYSSGFFIATVHEMLRCQNQWSKLKKGSLHTIPHTSSSEERISELVLRFENYMEELNRNKRKLEIWKEIEISPVLREMMIERVLNIETGKEDSMPTRTQKRFDSLNLAMDRELRDVGNNLLGLFQGVTYYTTHLLNQKSKVFGNLIGNAYTVNERAKEFCESVVEGTLDNIELNIN</sequence>
<reference evidence="1 2" key="1">
    <citation type="submission" date="2021-06" db="EMBL/GenBank/DDBJ databases">
        <title>44 bacteria genomes isolated from Dapeng, Shenzhen.</title>
        <authorList>
            <person name="Zheng W."/>
            <person name="Yu S."/>
            <person name="Huang Y."/>
        </authorList>
    </citation>
    <scope>NUCLEOTIDE SEQUENCE [LARGE SCALE GENOMIC DNA]</scope>
    <source>
        <strain evidence="1 2">DP5N14-6</strain>
    </source>
</reference>
<protein>
    <submittedName>
        <fullName evidence="1">DUF932 domain-containing protein</fullName>
    </submittedName>
</protein>
<gene>
    <name evidence="1" type="ORF">KUV23_06040</name>
</gene>
<dbReference type="Pfam" id="PF06067">
    <property type="entry name" value="DUF932"/>
    <property type="match status" value="1"/>
</dbReference>
<organism evidence="1 2">
    <name type="scientific">Algoriphagus marincola</name>
    <dbReference type="NCBI Taxonomy" id="264027"/>
    <lineage>
        <taxon>Bacteria</taxon>
        <taxon>Pseudomonadati</taxon>
        <taxon>Bacteroidota</taxon>
        <taxon>Cytophagia</taxon>
        <taxon>Cytophagales</taxon>
        <taxon>Cyclobacteriaceae</taxon>
        <taxon>Algoriphagus</taxon>
    </lineage>
</organism>
<evidence type="ECO:0000313" key="1">
    <source>
        <dbReference type="EMBL" id="MBY5950524.1"/>
    </source>
</evidence>
<keyword evidence="2" id="KW-1185">Reference proteome</keyword>
<evidence type="ECO:0000313" key="2">
    <source>
        <dbReference type="Proteomes" id="UP000766609"/>
    </source>
</evidence>
<dbReference type="Proteomes" id="UP000766609">
    <property type="component" value="Unassembled WGS sequence"/>
</dbReference>
<dbReference type="InterPro" id="IPR026325">
    <property type="entry name" value="DUF932"/>
</dbReference>